<evidence type="ECO:0000256" key="1">
    <source>
        <dbReference type="SAM" id="Phobius"/>
    </source>
</evidence>
<sequence>MPMRLLLSGFAAGLLAVPTFHQLAIWALYNAGLVMNPPFSMRPVEPFGLPRLLWISFWGGVWGMLVALILLARPRLSTMVAAVTVGLLGAATISMTLAPALRGLPMPILDPSRWWRPFLVNGIWGFGTGLILATLRGRMR</sequence>
<keyword evidence="1" id="KW-0472">Membrane</keyword>
<keyword evidence="3" id="KW-1185">Reference proteome</keyword>
<reference evidence="3" key="1">
    <citation type="journal article" date="2021" name="Syst. Appl. Microbiol.">
        <title>Roseomonas hellenica sp. nov., isolated from roots of wild-growing Alkanna tinctoria.</title>
        <authorList>
            <person name="Rat A."/>
            <person name="Naranjo H.D."/>
            <person name="Lebbe L."/>
            <person name="Cnockaert M."/>
            <person name="Krigas N."/>
            <person name="Grigoriadou K."/>
            <person name="Maloupa E."/>
            <person name="Willems A."/>
        </authorList>
    </citation>
    <scope>NUCLEOTIDE SEQUENCE [LARGE SCALE GENOMIC DNA]</scope>
    <source>
        <strain evidence="3">LMG 31523</strain>
    </source>
</reference>
<evidence type="ECO:0000313" key="3">
    <source>
        <dbReference type="Proteomes" id="UP001196870"/>
    </source>
</evidence>
<feature type="transmembrane region" description="Helical" evidence="1">
    <location>
        <begin position="118"/>
        <end position="135"/>
    </location>
</feature>
<name>A0ABS5F2I3_9PROT</name>
<feature type="transmembrane region" description="Helical" evidence="1">
    <location>
        <begin position="79"/>
        <end position="98"/>
    </location>
</feature>
<keyword evidence="1" id="KW-1133">Transmembrane helix</keyword>
<dbReference type="Proteomes" id="UP001196870">
    <property type="component" value="Unassembled WGS sequence"/>
</dbReference>
<dbReference type="RefSeq" id="WP_211854565.1">
    <property type="nucleotide sequence ID" value="NZ_JAAGBB010000026.1"/>
</dbReference>
<dbReference type="EMBL" id="JAAGBB010000026">
    <property type="protein sequence ID" value="MBR0666786.1"/>
    <property type="molecule type" value="Genomic_DNA"/>
</dbReference>
<protein>
    <submittedName>
        <fullName evidence="2">Uncharacterized protein</fullName>
    </submittedName>
</protein>
<accession>A0ABS5F2I3</accession>
<evidence type="ECO:0000313" key="2">
    <source>
        <dbReference type="EMBL" id="MBR0666786.1"/>
    </source>
</evidence>
<proteinExistence type="predicted"/>
<gene>
    <name evidence="2" type="ORF">GXW71_20670</name>
</gene>
<comment type="caution">
    <text evidence="2">The sequence shown here is derived from an EMBL/GenBank/DDBJ whole genome shotgun (WGS) entry which is preliminary data.</text>
</comment>
<feature type="transmembrane region" description="Helical" evidence="1">
    <location>
        <begin position="51"/>
        <end position="72"/>
    </location>
</feature>
<keyword evidence="1" id="KW-0812">Transmembrane</keyword>
<organism evidence="2 3">
    <name type="scientific">Plastoroseomonas hellenica</name>
    <dbReference type="NCBI Taxonomy" id="2687306"/>
    <lineage>
        <taxon>Bacteria</taxon>
        <taxon>Pseudomonadati</taxon>
        <taxon>Pseudomonadota</taxon>
        <taxon>Alphaproteobacteria</taxon>
        <taxon>Acetobacterales</taxon>
        <taxon>Acetobacteraceae</taxon>
        <taxon>Plastoroseomonas</taxon>
    </lineage>
</organism>